<dbReference type="Pfam" id="PF23106">
    <property type="entry name" value="EGF_Teneurin"/>
    <property type="match status" value="4"/>
</dbReference>
<feature type="disulfide bond" evidence="16">
    <location>
        <begin position="2313"/>
        <end position="2323"/>
    </location>
</feature>
<keyword evidence="10" id="KW-0106">Calcium</keyword>
<dbReference type="SUPFAM" id="SSF50939">
    <property type="entry name" value="Sialidases"/>
    <property type="match status" value="4"/>
</dbReference>
<accession>A0ABM1A0S8</accession>
<evidence type="ECO:0000256" key="17">
    <source>
        <dbReference type="SAM" id="MobiDB-lite"/>
    </source>
</evidence>
<dbReference type="InterPro" id="IPR036278">
    <property type="entry name" value="Sialidase_sf"/>
</dbReference>
<keyword evidence="11" id="KW-0130">Cell adhesion</keyword>
<feature type="disulfide bond" evidence="16">
    <location>
        <begin position="2331"/>
        <end position="2340"/>
    </location>
</feature>
<organism evidence="21 22">
    <name type="scientific">Aplysia californica</name>
    <name type="common">California sea hare</name>
    <dbReference type="NCBI Taxonomy" id="6500"/>
    <lineage>
        <taxon>Eukaryota</taxon>
        <taxon>Metazoa</taxon>
        <taxon>Spiralia</taxon>
        <taxon>Lophotrochozoa</taxon>
        <taxon>Mollusca</taxon>
        <taxon>Gastropoda</taxon>
        <taxon>Heterobranchia</taxon>
        <taxon>Euthyneura</taxon>
        <taxon>Tectipleura</taxon>
        <taxon>Aplysiida</taxon>
        <taxon>Aplysioidea</taxon>
        <taxon>Aplysiidae</taxon>
        <taxon>Aplysia</taxon>
    </lineage>
</organism>
<comment type="caution">
    <text evidence="16">Lacks conserved residue(s) required for the propagation of feature annotation.</text>
</comment>
<dbReference type="PANTHER" id="PTHR11841">
    <property type="entry name" value="REELIN"/>
    <property type="match status" value="1"/>
</dbReference>
<dbReference type="Proteomes" id="UP000694888">
    <property type="component" value="Unplaced"/>
</dbReference>
<keyword evidence="16" id="KW-0245">EGF-like domain</keyword>
<protein>
    <recommendedName>
        <fullName evidence="13">Reelin</fullName>
    </recommendedName>
</protein>
<evidence type="ECO:0000256" key="18">
    <source>
        <dbReference type="SAM" id="SignalP"/>
    </source>
</evidence>
<dbReference type="PROSITE" id="PS51019">
    <property type="entry name" value="REELIN"/>
    <property type="match status" value="1"/>
</dbReference>
<dbReference type="InterPro" id="IPR000742">
    <property type="entry name" value="EGF"/>
</dbReference>
<dbReference type="PANTHER" id="PTHR11841:SF1">
    <property type="entry name" value="REELIN"/>
    <property type="match status" value="1"/>
</dbReference>
<evidence type="ECO:0000259" key="20">
    <source>
        <dbReference type="PROSITE" id="PS51019"/>
    </source>
</evidence>
<dbReference type="PROSITE" id="PS50026">
    <property type="entry name" value="EGF_3"/>
    <property type="match status" value="1"/>
</dbReference>
<feature type="chain" id="PRO_5045629417" description="Reelin" evidence="18">
    <location>
        <begin position="33"/>
        <end position="3634"/>
    </location>
</feature>
<keyword evidence="18" id="KW-0732">Signal</keyword>
<dbReference type="RefSeq" id="XP_012938494.2">
    <property type="nucleotide sequence ID" value="XM_013083040.2"/>
</dbReference>
<keyword evidence="5" id="KW-0645">Protease</keyword>
<dbReference type="SMART" id="SM00181">
    <property type="entry name" value="EGF"/>
    <property type="match status" value="8"/>
</dbReference>
<dbReference type="CDD" id="cd08544">
    <property type="entry name" value="Reeler"/>
    <property type="match status" value="1"/>
</dbReference>
<comment type="subcellular location">
    <subcellularLocation>
        <location evidence="1">Secreted</location>
        <location evidence="1">Extracellular space</location>
        <location evidence="1">Extracellular matrix</location>
    </subcellularLocation>
</comment>
<dbReference type="Gene3D" id="2.60.120.260">
    <property type="entry name" value="Galactose-binding domain-like"/>
    <property type="match status" value="19"/>
</dbReference>
<evidence type="ECO:0000256" key="4">
    <source>
        <dbReference type="ARBA" id="ARBA00022530"/>
    </source>
</evidence>
<dbReference type="PROSITE" id="PS01186">
    <property type="entry name" value="EGF_2"/>
    <property type="match status" value="6"/>
</dbReference>
<keyword evidence="2" id="KW-0217">Developmental protein</keyword>
<evidence type="ECO:0000256" key="16">
    <source>
        <dbReference type="PROSITE-ProRule" id="PRU00076"/>
    </source>
</evidence>
<evidence type="ECO:0000256" key="5">
    <source>
        <dbReference type="ARBA" id="ARBA00022670"/>
    </source>
</evidence>
<feature type="compositionally biased region" description="Low complexity" evidence="17">
    <location>
        <begin position="383"/>
        <end position="396"/>
    </location>
</feature>
<evidence type="ECO:0000256" key="1">
    <source>
        <dbReference type="ARBA" id="ARBA00004498"/>
    </source>
</evidence>
<comment type="subunit">
    <text evidence="14">Oligomer of disulfide-linked homodimers.</text>
</comment>
<evidence type="ECO:0000256" key="15">
    <source>
        <dbReference type="ARBA" id="ARBA00046064"/>
    </source>
</evidence>
<evidence type="ECO:0000256" key="2">
    <source>
        <dbReference type="ARBA" id="ARBA00022473"/>
    </source>
</evidence>
<dbReference type="GeneID" id="101846046"/>
<evidence type="ECO:0000256" key="3">
    <source>
        <dbReference type="ARBA" id="ARBA00022525"/>
    </source>
</evidence>
<keyword evidence="9" id="KW-0862">Zinc</keyword>
<evidence type="ECO:0000256" key="13">
    <source>
        <dbReference type="ARBA" id="ARBA00023900"/>
    </source>
</evidence>
<dbReference type="InterPro" id="IPR042307">
    <property type="entry name" value="Reeler_sf"/>
</dbReference>
<keyword evidence="8" id="KW-0720">Serine protease</keyword>
<evidence type="ECO:0000256" key="9">
    <source>
        <dbReference type="ARBA" id="ARBA00022833"/>
    </source>
</evidence>
<evidence type="ECO:0000259" key="19">
    <source>
        <dbReference type="PROSITE" id="PS50026"/>
    </source>
</evidence>
<evidence type="ECO:0000313" key="21">
    <source>
        <dbReference type="Proteomes" id="UP000694888"/>
    </source>
</evidence>
<feature type="region of interest" description="Disordered" evidence="17">
    <location>
        <begin position="351"/>
        <end position="397"/>
    </location>
</feature>
<dbReference type="InterPro" id="IPR002861">
    <property type="entry name" value="Reeler_dom"/>
</dbReference>
<evidence type="ECO:0000256" key="11">
    <source>
        <dbReference type="ARBA" id="ARBA00022889"/>
    </source>
</evidence>
<dbReference type="CDD" id="cd08526">
    <property type="entry name" value="Reelin_subrepeat_2"/>
    <property type="match status" value="2"/>
</dbReference>
<gene>
    <name evidence="22" type="primary">LOC101846046</name>
</gene>
<keyword evidence="7" id="KW-0378">Hydrolase</keyword>
<comment type="similarity">
    <text evidence="12">Belongs to the reelin family.</text>
</comment>
<keyword evidence="16" id="KW-1015">Disulfide bond</keyword>
<dbReference type="PROSITE" id="PS00022">
    <property type="entry name" value="EGF_1"/>
    <property type="match status" value="5"/>
</dbReference>
<dbReference type="Pfam" id="PF21471">
    <property type="entry name" value="Reelin_subrepeat-B"/>
    <property type="match status" value="18"/>
</dbReference>
<evidence type="ECO:0000256" key="12">
    <source>
        <dbReference type="ARBA" id="ARBA00023773"/>
    </source>
</evidence>
<evidence type="ECO:0000256" key="7">
    <source>
        <dbReference type="ARBA" id="ARBA00022801"/>
    </source>
</evidence>
<reference evidence="22" key="1">
    <citation type="submission" date="2025-08" db="UniProtKB">
        <authorList>
            <consortium name="RefSeq"/>
        </authorList>
    </citation>
    <scope>IDENTIFICATION</scope>
</reference>
<dbReference type="InterPro" id="IPR034968">
    <property type="entry name" value="Reelin"/>
</dbReference>
<feature type="signal peptide" evidence="18">
    <location>
        <begin position="1"/>
        <end position="32"/>
    </location>
</feature>
<evidence type="ECO:0000256" key="8">
    <source>
        <dbReference type="ARBA" id="ARBA00022825"/>
    </source>
</evidence>
<evidence type="ECO:0000256" key="6">
    <source>
        <dbReference type="ARBA" id="ARBA00022723"/>
    </source>
</evidence>
<name>A0ABM1A0S8_APLCA</name>
<comment type="function">
    <text evidence="15">Extracellular matrix serine protease secreted by pioneer neurons that plays a role in layering of neurons in the cerebral cortex and cerebellum by coordinating cell positioning during neurodevelopment. Regulates microtubule function in neurons and neuronal migration. Binding to the extracellular domains of lipoprotein receptors VLDLR and LRP8/APOER2 induces tyrosine phosphorylation of DAB1 and modulation of TAU phosphorylation. Affects migration of sympathetic preganglionic neurons in the spinal cord, where it seems to act as a barrier to neuronal migration. Enzymatic activity is important for the modulation of cell adhesion.</text>
</comment>
<feature type="compositionally biased region" description="Basic and acidic residues" evidence="17">
    <location>
        <begin position="373"/>
        <end position="382"/>
    </location>
</feature>
<evidence type="ECO:0000256" key="14">
    <source>
        <dbReference type="ARBA" id="ARBA00044961"/>
    </source>
</evidence>
<feature type="domain" description="EGF-like" evidence="19">
    <location>
        <begin position="2309"/>
        <end position="2341"/>
    </location>
</feature>
<feature type="region of interest" description="Disordered" evidence="17">
    <location>
        <begin position="423"/>
        <end position="490"/>
    </location>
</feature>
<keyword evidence="6" id="KW-0479">Metal-binding</keyword>
<feature type="domain" description="Reelin" evidence="20">
    <location>
        <begin position="29"/>
        <end position="191"/>
    </location>
</feature>
<evidence type="ECO:0000313" key="22">
    <source>
        <dbReference type="RefSeq" id="XP_012938494.2"/>
    </source>
</evidence>
<feature type="compositionally biased region" description="Low complexity" evidence="17">
    <location>
        <begin position="423"/>
        <end position="460"/>
    </location>
</feature>
<sequence length="3634" mass="403740">MLPRKGFHRVCSVAAALSLVWLVAVWVSPTQGMVPHLSPFFFLCNFHGNSQNYGLDQGDVVLGVHIDGNPTAYEPGSFYQISISSSETFDSFLMTGLYTTTSDIQGGSTVGNHFGRTMHTGGQNLMCSIVHSQVSPRPMRTLQFVWMAPPSGTGCVNFLATATHGQQLLFKDTTVLQLCEKGEESSSPLRPELAEIHTETALFREDFESGDTKDFNPELWLRTEGGRISEECGSIVYGNAAVLCDSIGLRELVTVPLNLTSAHVLQFSLGGGKCRPSSKPDNAIVIAYGTDSCQRWTAIGKVKVPTSSGTETHVVSLPVSARQEGICLMFFQPSRDPSSFNPIMASKVTPKPTKSYNKFSTDAGTRPVIPTEYETKEWEKKTLPASTTDSPTTTDKVVTEAGPMVTAASRTIPWVSFDLEDSTASTTKKQTTSNTTPASATTLVTSTTTTTTTGEPSTPALSSQESSRTTTAPTTGPPSEITTENLTEPSEYPVITEFFIDPTVPGTTLNFDFIPNDGPQQDEPFDGTSYHGCWAIDNVVVVNTAENPQDLVENFDPVDPGNWIFFPGAHVEKQCQSHGNAFVFEDRNQSMTFAVTRDLDLDVLNSEADAFLTESFESKETSIQIENGYIGADCGIVHEGNSAIFNGRKKRQLCTESFSADEVDSARFYFRFGGKGCHSSKSSPPVLVYLRDDDDHSLVLDTLPADRYMTSQLVTIPLFNATNKVNSHGTVSLCLLQKSSGGLGQDVWAVDDLQLLPLLPKTSTEDSDKVLQASLNLACGVEGDRDTSVKFEYSTDHGMTWNEFYTSCLPSLCNGHHQPLTSSFSSKDLEGWSRLTLPIPYVAQSPHVRFRVVQYGKSSTPWAVDDVFIGSCKDLCNGHGFCTAEGCSCDFGYEGERCESPVVPPVSSLQESFEDSSIVSASVVLDVAGGSVGYDCGVLSSGKALVFSGSGPRSLTTAEMNTTLASALQFTIRIGTQSVVSSCPPPDEPWESVLLESSCNGGVHWTLLHEFLPDAFQQPTSVSLPVPASAQGSMCQFRWRQPQHSGRGQDVWAIDDIVLTADANSNLLSVEMMDMPNFDSRLTSNHGKLEDSFCNRMRSVVFSDPEKNDEARSLNSKPMRVGPGYMAQFDLVMGCGAPFSKNTDNAIYFQYSVDHGISWHPVEEPCLPPDICEEYRRGSVYNPYDFEEWKTVTVLLSPDTWSPQTKFRWVQPEWGKSDVWGVSRVYIGPRCPALCNGQGICHNGVCRCNKGFTGDTCTPELQMDSSIQAGFGLRYDPTTDFSIKGGEVVRTGQGCGLILSGENMYFAGDGTRELVTKDLHTTSADFIQFYIRIGGDGPECQGSETREESVLLQYSTNGGITWKLLEELHHLENRRPMFTHIELPDEAKSPHTRFRWWQPSHSGPGTDQWAVDEVLIGEYRNLRKIDDNFDDTLEPLQSDQWRMVTEGSVGKYCGTLNPSLVMGNQVNDKFAVTHDVSLKPGDVIQFRINVNCGKQFRWDHPVILQYSHDNGHNWNLVQEPCYLDQECDGQLKEGSIYYTGTHGQWTLVVIPVTEKIAMHPAIFRWWQPGGVAHSFSVDDVYIGPPCLDNCHRRGVCKEGLCQCLDSLDVVVDKNCQAVDGAPSGLLDRFDNWNMPSMLWQRILGGHQGRGCGIVDRHNSLYFGGDGTREAVTVPLNTTQKKILDFTIKIGDSINSETCRRPRDRNEGIVVDFSTDNGITWQVLTVVEPEFEDISPHTVVLDLPDAAKQDQTIFRFWQPLGFGGMPRAEWAIDSVLIGVNDTSKYGFEDAFQGMMPDPHHWFMADSAIQRHTCDSQDSALEFSNKNDQQLAETWDYHVTPSTFLQFDLAMGCGTLSGGLYDIRLEYSTDHGRTWQPVVDKCAPPRFECSGYHLSSTYMSDQFANWTRITVSLPDGAVSPSTRFRWQRPYPEKGGPIWALDNVYLGDGCPWLCSGHGVCRKGKCICDEGYGGDHCVPTTPLPMILRDDFNSLKVNDRVWREFYGGDNSVMCGPVVSGRSFTFHEDGIRMAVTNDMDTSMLTSMEFDFRYGCGKAVTPWPRHQSVLLQYSTNGGIIWKLVKEIHFSDTSEPKFFSLPLPMSARMNSTRFRFWQADNGGEMRSVWSVDNLFIGSMAMNPKSLYDSFEKEKPDPQSWLFINNGHVDEYCSAYTRPETETSGESALVLRRLEGGEVSVMTSDLEIGPMSVLQFDINVGCGAEGTAKYPVRLEYSADGGVTWSLVGPSCVDVSGAGCFDYHLPFTVYYAGDSLYWRRMIVPLDHLHICGPLRFRWYQGKVPDSDFAPEWALDNVYIGMACIDHCGGHGTCIGGMRCECDQGYIGPSCVAEEDHPWYLKDDFGSEDIYLRPLGGSHLPTTTIIDASEDINEDNWLYWSSGISSSRHKCGKVFTDDSFVHDGEGQRTLTTVPLDLSRANTIQFYIKLGCNKTVTPSPPVFLQYSINGGVKWNTIEQFDFGPRSNQPQYIAVHIPLGALTNSTQIRWWQPSKDGRYGEAWAIDQVYIGGNMYGEIVLQDSPDAPLNTTWLEHPGARTEPYCDSDGLALHFKGQEYERYASTADVSVNQLSILQFDLSMGCDEEKNRKAECFTLYLQYSLDMGKTWQLLLPACLPSMVGCGSYHLSSTFSSDLYPGWNRISVPVPQSAWSTHTRFRVYQRPGYSTDQSWAVQNLYVGSTCPNRCSGHGQCRGDLCVCDEGWSGAVCEQSETNLPSILVEDFLDGPDENNWSKIVGASVVEPCRRLSAGQALHFTGSCSRQLETRPLNLTGAMFIQFYFLYGCLQAPGHRDSGVLLEHSTDGGITWELITEMHYNLYRTPVFISLRIPESAKREGTLVRWWQPRHGGEQKDDWLVDGIRINGEEINPLLLSVNFTSGFEFLDLITADNMEVGKYCGKDGVAIGKTKAEEPSTLSSREVKVTDGHVLQFSMNVGCGKDWDTSLQPVNVQYSTDHGMTWTDLVSLCQRDTSCSPHSGIAVSHYHGVHDNWRRVVLPLTGLPVSSGTRFRWQQLPNGMPDSQDWALGDIYIGPSCDKDCYGHGYCFDEMCVCDEGYGGDDCSIFYVGGVLSQLKDSFDVELELNATKWPWAQGGQVQEPCETVVQGPAMTFNGPGARELVTSSLDLRNARFIQYTAYMWSKGTQPAVCLRPPDHKVQNVYLQYSVDGGIRWHTIHALSPRRYWPALRDYITLPVGARTNSTLVRWVQADAPVGTSPRVHWAIDDVYIGGWEVNPSEYFQPFDGGDITKDDPSAYEFSPHGVVEGDDGECERLKDQGAAMVWRAEEGNKEKPKGTQKFTTNQMIVQRGYMLQFKIIMGCDRFLDVCNVPDSAAVRLEYRRNPRLEKWEPVQTTCLPGSQNGGLCNPHFHHRDSQYTVSQVPSWTRVTIPLAENTFSASTQFRWVQDGKNGSVTWALDDIFVGEQCPDMCRGRGDCRDGKCICDDGYYSPACIPNPSKLLKRLFDSFEGRISNTYWQTVTGGDIGFGCGALLPYAHGKTLYFNGCGERQAVTAEMDTTNAIKIIFVIQIGCSAQTDNCNVKLGDGPKYRGVLLQYSKNKGSEWHVIAQHDPVDFLRPKRAAYDVPQGAKDVGIQFRWWQPSHDGKGFDQWAIDHVEIISGRRNYRRGRWKG</sequence>
<evidence type="ECO:0000256" key="10">
    <source>
        <dbReference type="ARBA" id="ARBA00022837"/>
    </source>
</evidence>
<feature type="compositionally biased region" description="Polar residues" evidence="17">
    <location>
        <begin position="461"/>
        <end position="474"/>
    </location>
</feature>
<feature type="compositionally biased region" description="Polar residues" evidence="17">
    <location>
        <begin position="352"/>
        <end position="363"/>
    </location>
</feature>
<keyword evidence="4" id="KW-0272">Extracellular matrix</keyword>
<dbReference type="Gene3D" id="2.60.40.4060">
    <property type="entry name" value="Reeler domain"/>
    <property type="match status" value="1"/>
</dbReference>
<keyword evidence="3" id="KW-0964">Secreted</keyword>
<proteinExistence type="inferred from homology"/>
<dbReference type="InterPro" id="IPR049419">
    <property type="entry name" value="Reelin_subrepeat-B"/>
</dbReference>
<keyword evidence="21" id="KW-1185">Reference proteome</keyword>